<keyword evidence="3" id="KW-1185">Reference proteome</keyword>
<feature type="compositionally biased region" description="Basic and acidic residues" evidence="1">
    <location>
        <begin position="362"/>
        <end position="371"/>
    </location>
</feature>
<feature type="region of interest" description="Disordered" evidence="1">
    <location>
        <begin position="488"/>
        <end position="621"/>
    </location>
</feature>
<evidence type="ECO:0000313" key="3">
    <source>
        <dbReference type="Proteomes" id="UP000018050"/>
    </source>
</evidence>
<dbReference type="RefSeq" id="XP_013248550.1">
    <property type="nucleotide sequence ID" value="XM_013393096.1"/>
</dbReference>
<reference evidence="2" key="1">
    <citation type="submission" date="2013-10" db="EMBL/GenBank/DDBJ databases">
        <title>Genomic analysis of the causative agents of coccidiosis in chickens.</title>
        <authorList>
            <person name="Reid A.J."/>
            <person name="Blake D."/>
            <person name="Billington K."/>
            <person name="Browne H."/>
            <person name="Dunn M."/>
            <person name="Hung S."/>
            <person name="Kawahara F."/>
            <person name="Miranda-Saavedra D."/>
            <person name="Mourier T."/>
            <person name="Nagra H."/>
            <person name="Otto T.D."/>
            <person name="Rawlings N."/>
            <person name="Sanchez A."/>
            <person name="Sanders M."/>
            <person name="Subramaniam C."/>
            <person name="Tay Y."/>
            <person name="Dear P."/>
            <person name="Doerig C."/>
            <person name="Gruber A."/>
            <person name="Parkinson J."/>
            <person name="Shirley M."/>
            <person name="Wan K.L."/>
            <person name="Berriman M."/>
            <person name="Tomley F."/>
            <person name="Pain A."/>
        </authorList>
    </citation>
    <scope>NUCLEOTIDE SEQUENCE</scope>
    <source>
        <strain evidence="2">Houghton</strain>
    </source>
</reference>
<feature type="region of interest" description="Disordered" evidence="1">
    <location>
        <begin position="386"/>
        <end position="426"/>
    </location>
</feature>
<name>U6GQM5_EIMAC</name>
<evidence type="ECO:0000256" key="1">
    <source>
        <dbReference type="SAM" id="MobiDB-lite"/>
    </source>
</evidence>
<dbReference type="Proteomes" id="UP000018050">
    <property type="component" value="Unassembled WGS sequence"/>
</dbReference>
<feature type="compositionally biased region" description="Low complexity" evidence="1">
    <location>
        <begin position="572"/>
        <end position="591"/>
    </location>
</feature>
<feature type="compositionally biased region" description="Basic and acidic residues" evidence="1">
    <location>
        <begin position="64"/>
        <end position="77"/>
    </location>
</feature>
<feature type="region of interest" description="Disordered" evidence="1">
    <location>
        <begin position="335"/>
        <end position="371"/>
    </location>
</feature>
<accession>U6GQM5</accession>
<feature type="compositionally biased region" description="Polar residues" evidence="1">
    <location>
        <begin position="138"/>
        <end position="148"/>
    </location>
</feature>
<evidence type="ECO:0000313" key="2">
    <source>
        <dbReference type="EMBL" id="CDI81887.1"/>
    </source>
</evidence>
<dbReference type="VEuPathDB" id="ToxoDB:EAH_00024100"/>
<gene>
    <name evidence="2" type="ORF">EAH_00024100</name>
</gene>
<reference evidence="2" key="2">
    <citation type="submission" date="2013-10" db="EMBL/GenBank/DDBJ databases">
        <authorList>
            <person name="Aslett M."/>
        </authorList>
    </citation>
    <scope>NUCLEOTIDE SEQUENCE</scope>
    <source>
        <strain evidence="2">Houghton</strain>
    </source>
</reference>
<dbReference type="AlphaFoldDB" id="U6GQM5"/>
<feature type="compositionally biased region" description="Polar residues" evidence="1">
    <location>
        <begin position="488"/>
        <end position="500"/>
    </location>
</feature>
<dbReference type="EMBL" id="HG671879">
    <property type="protein sequence ID" value="CDI81887.1"/>
    <property type="molecule type" value="Genomic_DNA"/>
</dbReference>
<dbReference type="GeneID" id="25270480"/>
<feature type="region of interest" description="Disordered" evidence="1">
    <location>
        <begin position="54"/>
        <end position="160"/>
    </location>
</feature>
<feature type="compositionally biased region" description="Low complexity" evidence="1">
    <location>
        <begin position="99"/>
        <end position="137"/>
    </location>
</feature>
<dbReference type="OrthoDB" id="346548at2759"/>
<feature type="compositionally biased region" description="Basic and acidic residues" evidence="1">
    <location>
        <begin position="545"/>
        <end position="554"/>
    </location>
</feature>
<sequence>MWGSRLLSAITSRTFAAFPKDGHGVVPVDVFSSKDRESTLLSNRQSALRCVADDVSAGEAETVELERPVTVDLERPAGVEQQKSPAAHDSRHATGRRAPSPGVRPSSPGIRPSSPGVRPSSPGIRPSARSPASAASSTKSGFRKSSPSGKLFGSIHSPPSARQALGQLRKRLGDGDATIQVATLQQWLEEKLSEGRIPRDELMKAVIAITGEGLKFADKTVPSTKTDLLRRTANQLSIGPSELRRLAQEVKHDPSLLTHQVAPPAESPPRYPAYPKDTTTIETLQSRIPPPISQASTPASISLEHQETQEGTSGVTEQLKVYQPVETVDRIKVPESMETPKTRKRPSLELKIPVSQGSTSEAEGKTELELHPARESDWLLEIKELLKGPAPPTPSPQVEEAPSFSPETQSLLASIPPLPGKPIPESTEDLLEYSPYVGVAPRWVPSLDEDWMDQGSLSTVSTTVESLEGPLDDISRQVDAIIAELQLPSDSEVQFASEGTSAGPVSEAEPTVEGPRASSPESKGAPVDEEATGGIGGRETEPEEASLRDEEPPREGGSQQPRGFSGEAVRIPESQPDQSEPSSMQSGSPPSSKEEVSLELAPHVSRPLHATGSKRESPKAVDMAFSTDIRQDRPRLWERTKAVAKEHKTMLKVTGGVALGALAIAGLMLFNRRLRRRVPSSSPLISTVEPKKCQVLVDFEKGRKLEIMGRVARIEKVHVNNTKRTLTVEYLEKPALRCSRGRELLKWFKYYGTFGMSLVRRVETIPFPDSCMAGPYSRFQVAEGNGSVFRLLVDLELNPGPLAVPRELMEAGRLEELLGNYGNDPLWKLYGDCVMHITIDQPFRGSPIVVVESARARVGFQNPELKHLSSPLPRECDWRQPWELRIAYKSTNGGPVDLLLLMNAADPPLEETIVLEREEGDAALEDPDDVLQDIRTLFAE</sequence>
<organism evidence="2 3">
    <name type="scientific">Eimeria acervulina</name>
    <name type="common">Coccidian parasite</name>
    <dbReference type="NCBI Taxonomy" id="5801"/>
    <lineage>
        <taxon>Eukaryota</taxon>
        <taxon>Sar</taxon>
        <taxon>Alveolata</taxon>
        <taxon>Apicomplexa</taxon>
        <taxon>Conoidasida</taxon>
        <taxon>Coccidia</taxon>
        <taxon>Eucoccidiorida</taxon>
        <taxon>Eimeriorina</taxon>
        <taxon>Eimeriidae</taxon>
        <taxon>Eimeria</taxon>
    </lineage>
</organism>
<dbReference type="OMA" id="DCVMHIT"/>
<proteinExistence type="predicted"/>
<protein>
    <submittedName>
        <fullName evidence="2">Uncharacterized protein</fullName>
    </submittedName>
</protein>